<dbReference type="SUPFAM" id="SSF81383">
    <property type="entry name" value="F-box domain"/>
    <property type="match status" value="1"/>
</dbReference>
<dbReference type="Pfam" id="PF12937">
    <property type="entry name" value="F-box-like"/>
    <property type="match status" value="1"/>
</dbReference>
<gene>
    <name evidence="2" type="ORF">VKT23_006620</name>
</gene>
<organism evidence="2 3">
    <name type="scientific">Marasmiellus scandens</name>
    <dbReference type="NCBI Taxonomy" id="2682957"/>
    <lineage>
        <taxon>Eukaryota</taxon>
        <taxon>Fungi</taxon>
        <taxon>Dikarya</taxon>
        <taxon>Basidiomycota</taxon>
        <taxon>Agaricomycotina</taxon>
        <taxon>Agaricomycetes</taxon>
        <taxon>Agaricomycetidae</taxon>
        <taxon>Agaricales</taxon>
        <taxon>Marasmiineae</taxon>
        <taxon>Omphalotaceae</taxon>
        <taxon>Marasmiellus</taxon>
    </lineage>
</organism>
<evidence type="ECO:0000313" key="3">
    <source>
        <dbReference type="Proteomes" id="UP001498398"/>
    </source>
</evidence>
<protein>
    <recommendedName>
        <fullName evidence="1">F-box domain-containing protein</fullName>
    </recommendedName>
</protein>
<dbReference type="EMBL" id="JBANRG010000008">
    <property type="protein sequence ID" value="KAK7464450.1"/>
    <property type="molecule type" value="Genomic_DNA"/>
</dbReference>
<keyword evidence="3" id="KW-1185">Reference proteome</keyword>
<comment type="caution">
    <text evidence="2">The sequence shown here is derived from an EMBL/GenBank/DDBJ whole genome shotgun (WGS) entry which is preliminary data.</text>
</comment>
<dbReference type="InterPro" id="IPR036047">
    <property type="entry name" value="F-box-like_dom_sf"/>
</dbReference>
<dbReference type="PROSITE" id="PS50181">
    <property type="entry name" value="FBOX"/>
    <property type="match status" value="1"/>
</dbReference>
<proteinExistence type="predicted"/>
<evidence type="ECO:0000259" key="1">
    <source>
        <dbReference type="PROSITE" id="PS50181"/>
    </source>
</evidence>
<feature type="domain" description="F-box" evidence="1">
    <location>
        <begin position="4"/>
        <end position="50"/>
    </location>
</feature>
<evidence type="ECO:0000313" key="2">
    <source>
        <dbReference type="EMBL" id="KAK7464450.1"/>
    </source>
</evidence>
<dbReference type="InterPro" id="IPR001810">
    <property type="entry name" value="F-box_dom"/>
</dbReference>
<accession>A0ABR1JR57</accession>
<name>A0ABR1JR57_9AGAR</name>
<dbReference type="Proteomes" id="UP001498398">
    <property type="component" value="Unassembled WGS sequence"/>
</dbReference>
<dbReference type="Gene3D" id="1.20.1280.50">
    <property type="match status" value="1"/>
</dbReference>
<reference evidence="2 3" key="1">
    <citation type="submission" date="2024-01" db="EMBL/GenBank/DDBJ databases">
        <title>A draft genome for the cacao thread blight pathogen Marasmiellus scandens.</title>
        <authorList>
            <person name="Baruah I.K."/>
            <person name="Leung J."/>
            <person name="Bukari Y."/>
            <person name="Amoako-Attah I."/>
            <person name="Meinhardt L.W."/>
            <person name="Bailey B.A."/>
            <person name="Cohen S.P."/>
        </authorList>
    </citation>
    <scope>NUCLEOTIDE SEQUENCE [LARGE SCALE GENOMIC DNA]</scope>
    <source>
        <strain evidence="2 3">GH-19</strain>
    </source>
</reference>
<sequence length="467" mass="53413">MASQLDFCTLPEDIVYGIISFIYPLDIIHLRQTCKQMYDFTSLRTLWTSFYKDSSLFLPPGPFPSQSISDLEHVLVHAQRLDENWHSSDAPEFKTTRELKLDKPFFTAQLLRGRYLFLGLGNSFSLYDLDRGASWNEPIYQMTADDDVELEFPRPRADSTQGYLNGEVGSPMYVVVLARKRSQMGIESESQNILVWKVETLAPAIMTQVASIPFESFTVSNVTISETFVVCHVTALTFLHSHLQDSIVYHIPTGKVYHFLARTVQMATFYNRFDRLILAHQESKMFHVEVFALPQDNDADTSLLQRTHHSILDLPGGEWIFLENDASFTDNQKLPFIALKWLTQGEMNIKPAIYEMSFHNDGTITSSIVTEGKYRSVFKLCANASNRRRTTLVRAVSFAFERDMPLEFSDIELTRSDTNDMSLVNWRDRQTLLNSEGPYPFDYTFDGYAGRVCLSYAGRGVVIGDFV</sequence>